<dbReference type="Proteomes" id="UP000030687">
    <property type="component" value="Unassembled WGS sequence"/>
</dbReference>
<dbReference type="OMA" id="SGHWNHE"/>
<feature type="non-terminal residue" evidence="4">
    <location>
        <position position="1"/>
    </location>
</feature>
<dbReference type="PANTHER" id="PTHR43899:SF13">
    <property type="entry name" value="RH59310P"/>
    <property type="match status" value="1"/>
</dbReference>
<reference evidence="4 5" key="1">
    <citation type="submission" date="2013-10" db="EMBL/GenBank/DDBJ databases">
        <authorList>
            <consortium name="International Citrus Genome Consortium"/>
            <person name="Jenkins J."/>
            <person name="Schmutz J."/>
            <person name="Prochnik S."/>
            <person name="Rokhsar D."/>
            <person name="Gmitter F."/>
            <person name="Ollitrault P."/>
            <person name="Machado M."/>
            <person name="Talon M."/>
            <person name="Wincker P."/>
            <person name="Jaillon O."/>
            <person name="Morgante M."/>
        </authorList>
    </citation>
    <scope>NUCLEOTIDE SEQUENCE</scope>
    <source>
        <strain evidence="5">cv. Clemenules</strain>
    </source>
</reference>
<dbReference type="STRING" id="85681.V4TID9"/>
<dbReference type="PANTHER" id="PTHR43899">
    <property type="entry name" value="RH59310P"/>
    <property type="match status" value="1"/>
</dbReference>
<keyword evidence="3" id="KW-0812">Transmembrane</keyword>
<keyword evidence="3" id="KW-1133">Transmembrane helix</keyword>
<dbReference type="CDD" id="cd05356">
    <property type="entry name" value="17beta-HSD1_like_SDR_c"/>
    <property type="match status" value="1"/>
</dbReference>
<evidence type="ECO:0000256" key="1">
    <source>
        <dbReference type="ARBA" id="ARBA00006484"/>
    </source>
</evidence>
<dbReference type="PIRSF" id="PIRSF000126">
    <property type="entry name" value="11-beta-HSD1"/>
    <property type="match status" value="1"/>
</dbReference>
<gene>
    <name evidence="4" type="ORF">CICLE_v10033841mg</name>
</gene>
<keyword evidence="2" id="KW-0560">Oxidoreductase</keyword>
<dbReference type="PRINTS" id="PR00081">
    <property type="entry name" value="GDHRDH"/>
</dbReference>
<evidence type="ECO:0000313" key="5">
    <source>
        <dbReference type="Proteomes" id="UP000030687"/>
    </source>
</evidence>
<protein>
    <submittedName>
        <fullName evidence="4">Uncharacterized protein</fullName>
    </submittedName>
</protein>
<name>V4TID9_CITCL</name>
<sequence>LNLYGFLLCSTLVLNWVYIYFLRPAKNLKKYCSWALVTGPTDGIGKSFSFELAKRGLNLVLVGRNPDKLKDVSDSIQAKYAKTQIKSVVVDFSGDLDEGVERIKEAIEGLDIGILIKMLRMVDEVLLNNLIKINVKGTPKVTRAVLPAMLKRKKGAIVNIGSGAALGITSGPPLYSVYPAAKAYVDQFSRCLYVEYKKSGIDVLCQVPFYVATKMASIKRSSFFAPSNSLINARLMQLFLRIRKKGQLKDARKKE</sequence>
<dbReference type="eggNOG" id="ENOG502QRPU">
    <property type="taxonomic scope" value="Eukaryota"/>
</dbReference>
<evidence type="ECO:0000256" key="3">
    <source>
        <dbReference type="SAM" id="Phobius"/>
    </source>
</evidence>
<organism evidence="4 5">
    <name type="scientific">Citrus clementina</name>
    <name type="common">Clementine</name>
    <name type="synonym">Citrus deliciosa x Citrus sinensis</name>
    <dbReference type="NCBI Taxonomy" id="85681"/>
    <lineage>
        <taxon>Eukaryota</taxon>
        <taxon>Viridiplantae</taxon>
        <taxon>Streptophyta</taxon>
        <taxon>Embryophyta</taxon>
        <taxon>Tracheophyta</taxon>
        <taxon>Spermatophyta</taxon>
        <taxon>Magnoliopsida</taxon>
        <taxon>eudicotyledons</taxon>
        <taxon>Gunneridae</taxon>
        <taxon>Pentapetalae</taxon>
        <taxon>rosids</taxon>
        <taxon>malvids</taxon>
        <taxon>Sapindales</taxon>
        <taxon>Rutaceae</taxon>
        <taxon>Aurantioideae</taxon>
        <taxon>Citrus</taxon>
    </lineage>
</organism>
<dbReference type="InterPro" id="IPR002347">
    <property type="entry name" value="SDR_fam"/>
</dbReference>
<dbReference type="InParanoid" id="V4TID9"/>
<proteinExistence type="inferred from homology"/>
<dbReference type="EMBL" id="KI536726">
    <property type="protein sequence ID" value="ESR51405.1"/>
    <property type="molecule type" value="Genomic_DNA"/>
</dbReference>
<dbReference type="InterPro" id="IPR036291">
    <property type="entry name" value="NAD(P)-bd_dom_sf"/>
</dbReference>
<dbReference type="GO" id="GO:0005783">
    <property type="term" value="C:endoplasmic reticulum"/>
    <property type="evidence" value="ECO:0007669"/>
    <property type="project" value="TreeGrafter"/>
</dbReference>
<keyword evidence="5" id="KW-1185">Reference proteome</keyword>
<keyword evidence="3" id="KW-0472">Membrane</keyword>
<dbReference type="GO" id="GO:0045703">
    <property type="term" value="F:ketoreductase activity"/>
    <property type="evidence" value="ECO:0007669"/>
    <property type="project" value="TreeGrafter"/>
</dbReference>
<evidence type="ECO:0000313" key="4">
    <source>
        <dbReference type="EMBL" id="ESR51405.1"/>
    </source>
</evidence>
<dbReference type="KEGG" id="cic:CICLE_v10033841mg"/>
<dbReference type="AlphaFoldDB" id="V4TID9"/>
<accession>V4TID9</accession>
<comment type="similarity">
    <text evidence="1">Belongs to the short-chain dehydrogenases/reductases (SDR) family.</text>
</comment>
<evidence type="ECO:0000256" key="2">
    <source>
        <dbReference type="ARBA" id="ARBA00023002"/>
    </source>
</evidence>
<dbReference type="Gramene" id="ESR51405">
    <property type="protein sequence ID" value="ESR51405"/>
    <property type="gene ID" value="CICLE_v10033841mg"/>
</dbReference>
<dbReference type="InterPro" id="IPR051019">
    <property type="entry name" value="VLCFA-Steroid_DH"/>
</dbReference>
<dbReference type="Pfam" id="PF00106">
    <property type="entry name" value="adh_short"/>
    <property type="match status" value="1"/>
</dbReference>
<feature type="transmembrane region" description="Helical" evidence="3">
    <location>
        <begin position="6"/>
        <end position="22"/>
    </location>
</feature>
<dbReference type="Gene3D" id="3.40.50.720">
    <property type="entry name" value="NAD(P)-binding Rossmann-like Domain"/>
    <property type="match status" value="1"/>
</dbReference>
<dbReference type="SUPFAM" id="SSF51735">
    <property type="entry name" value="NAD(P)-binding Rossmann-fold domains"/>
    <property type="match status" value="1"/>
</dbReference>